<evidence type="ECO:0000313" key="2">
    <source>
        <dbReference type="EnsemblPlants" id="OB02G14120.1"/>
    </source>
</evidence>
<accession>J3L9U5</accession>
<evidence type="ECO:0000313" key="3">
    <source>
        <dbReference type="Proteomes" id="UP000006038"/>
    </source>
</evidence>
<dbReference type="HOGENOM" id="CLU_2486986_0_0_1"/>
<organism evidence="2">
    <name type="scientific">Oryza brachyantha</name>
    <name type="common">malo sina</name>
    <dbReference type="NCBI Taxonomy" id="4533"/>
    <lineage>
        <taxon>Eukaryota</taxon>
        <taxon>Viridiplantae</taxon>
        <taxon>Streptophyta</taxon>
        <taxon>Embryophyta</taxon>
        <taxon>Tracheophyta</taxon>
        <taxon>Spermatophyta</taxon>
        <taxon>Magnoliopsida</taxon>
        <taxon>Liliopsida</taxon>
        <taxon>Poales</taxon>
        <taxon>Poaceae</taxon>
        <taxon>BOP clade</taxon>
        <taxon>Oryzoideae</taxon>
        <taxon>Oryzeae</taxon>
        <taxon>Oryzinae</taxon>
        <taxon>Oryza</taxon>
    </lineage>
</organism>
<evidence type="ECO:0000256" key="1">
    <source>
        <dbReference type="SAM" id="MobiDB-lite"/>
    </source>
</evidence>
<sequence>MELTIKKKTELEKESSDNAKASTEDNECKQSVEEDNANDRTIANIMKYWRIPFIKFLTEEELPTEKAEAERIKCQSYYYFVSNGELL</sequence>
<dbReference type="Proteomes" id="UP000006038">
    <property type="component" value="Unassembled WGS sequence"/>
</dbReference>
<dbReference type="AlphaFoldDB" id="J3L9U5"/>
<name>J3L9U5_ORYBR</name>
<proteinExistence type="predicted"/>
<protein>
    <submittedName>
        <fullName evidence="2">Uncharacterized protein</fullName>
    </submittedName>
</protein>
<reference evidence="2" key="1">
    <citation type="submission" date="2013-04" db="UniProtKB">
        <authorList>
            <consortium name="EnsemblPlants"/>
        </authorList>
    </citation>
    <scope>IDENTIFICATION</scope>
</reference>
<dbReference type="Gramene" id="OB02G14120.1">
    <property type="protein sequence ID" value="OB02G14120.1"/>
    <property type="gene ID" value="OB02G14120"/>
</dbReference>
<keyword evidence="3" id="KW-1185">Reference proteome</keyword>
<feature type="region of interest" description="Disordered" evidence="1">
    <location>
        <begin position="1"/>
        <end position="36"/>
    </location>
</feature>
<dbReference type="EnsemblPlants" id="OB02G14120.1">
    <property type="protein sequence ID" value="OB02G14120.1"/>
    <property type="gene ID" value="OB02G14120"/>
</dbReference>
<feature type="compositionally biased region" description="Basic and acidic residues" evidence="1">
    <location>
        <begin position="1"/>
        <end position="32"/>
    </location>
</feature>